<accession>A0A1Z5JZ49</accession>
<dbReference type="AlphaFoldDB" id="A0A1Z5JZ49"/>
<feature type="signal peptide" evidence="6">
    <location>
        <begin position="1"/>
        <end position="23"/>
    </location>
</feature>
<dbReference type="GO" id="GO:0050046">
    <property type="term" value="F:delta7-sterol 5(6)-desaturase activity"/>
    <property type="evidence" value="ECO:0007669"/>
    <property type="project" value="UniProtKB-EC"/>
</dbReference>
<dbReference type="GO" id="GO:0016020">
    <property type="term" value="C:membrane"/>
    <property type="evidence" value="ECO:0007669"/>
    <property type="project" value="UniProtKB-SubCell"/>
</dbReference>
<feature type="transmembrane region" description="Helical" evidence="5">
    <location>
        <begin position="219"/>
        <end position="240"/>
    </location>
</feature>
<sequence length="372" mass="43023">MMIRIRRSLQVFTLASVTSLVAAALFEQNILADLIQVTPWLSDLMNLPADVPFPGVKWLERIATPETEFIHNGVSYSSIYAAFLDNEPLQQPCRNLNAYLNSIFLPTAFSARLTQELVPYVSNSLEWSHYLLCYLRNLIAGIIVYYGTASVFHYFCYIHPISEEIFAKRKRPSLATILDQIVMAQTSMIIYVMLPVIDEFLIEKGFTASYFTVQEIGGWGWYAFYFLLYMAMVEIGIYWVHRTLHTNKWLYKHVHMPHHKYNKAETLTPWASIAFHPLDGMLQASPYVLAGLVCPCHYLTHLILLFFTAVWATYIHDAMDWNIDPIMGSKYHTMHHTHYIYNYGQIFTFCDAFWGTLRVPPTPTGISTRKIE</sequence>
<dbReference type="EMBL" id="BDSP01000136">
    <property type="protein sequence ID" value="GAX19323.1"/>
    <property type="molecule type" value="Genomic_DNA"/>
</dbReference>
<evidence type="ECO:0000259" key="7">
    <source>
        <dbReference type="Pfam" id="PF04116"/>
    </source>
</evidence>
<name>A0A1Z5JZ49_FISSO</name>
<dbReference type="InterPro" id="IPR050307">
    <property type="entry name" value="Sterol_Desaturase_Related"/>
</dbReference>
<dbReference type="InterPro" id="IPR006694">
    <property type="entry name" value="Fatty_acid_hydroxylase"/>
</dbReference>
<dbReference type="GO" id="GO:0008610">
    <property type="term" value="P:lipid biosynthetic process"/>
    <property type="evidence" value="ECO:0007669"/>
    <property type="project" value="InterPro"/>
</dbReference>
<feature type="transmembrane region" description="Helical" evidence="5">
    <location>
        <begin position="138"/>
        <end position="157"/>
    </location>
</feature>
<organism evidence="8 9">
    <name type="scientific">Fistulifera solaris</name>
    <name type="common">Oleaginous diatom</name>
    <dbReference type="NCBI Taxonomy" id="1519565"/>
    <lineage>
        <taxon>Eukaryota</taxon>
        <taxon>Sar</taxon>
        <taxon>Stramenopiles</taxon>
        <taxon>Ochrophyta</taxon>
        <taxon>Bacillariophyta</taxon>
        <taxon>Bacillariophyceae</taxon>
        <taxon>Bacillariophycidae</taxon>
        <taxon>Naviculales</taxon>
        <taxon>Naviculaceae</taxon>
        <taxon>Fistulifera</taxon>
    </lineage>
</organism>
<evidence type="ECO:0000256" key="3">
    <source>
        <dbReference type="ARBA" id="ARBA00022989"/>
    </source>
</evidence>
<keyword evidence="4 5" id="KW-0472">Membrane</keyword>
<dbReference type="EC" id="1.14.19.20" evidence="8"/>
<evidence type="ECO:0000313" key="9">
    <source>
        <dbReference type="Proteomes" id="UP000198406"/>
    </source>
</evidence>
<evidence type="ECO:0000256" key="4">
    <source>
        <dbReference type="ARBA" id="ARBA00023136"/>
    </source>
</evidence>
<keyword evidence="3 5" id="KW-1133">Transmembrane helix</keyword>
<keyword evidence="8" id="KW-0560">Oxidoreductase</keyword>
<evidence type="ECO:0000256" key="6">
    <source>
        <dbReference type="SAM" id="SignalP"/>
    </source>
</evidence>
<dbReference type="GO" id="GO:0005506">
    <property type="term" value="F:iron ion binding"/>
    <property type="evidence" value="ECO:0007669"/>
    <property type="project" value="InterPro"/>
</dbReference>
<evidence type="ECO:0000313" key="8">
    <source>
        <dbReference type="EMBL" id="GAX19323.1"/>
    </source>
</evidence>
<keyword evidence="9" id="KW-1185">Reference proteome</keyword>
<reference evidence="8 9" key="1">
    <citation type="journal article" date="2015" name="Plant Cell">
        <title>Oil accumulation by the oleaginous diatom Fistulifera solaris as revealed by the genome and transcriptome.</title>
        <authorList>
            <person name="Tanaka T."/>
            <person name="Maeda Y."/>
            <person name="Veluchamy A."/>
            <person name="Tanaka M."/>
            <person name="Abida H."/>
            <person name="Marechal E."/>
            <person name="Bowler C."/>
            <person name="Muto M."/>
            <person name="Sunaga Y."/>
            <person name="Tanaka M."/>
            <person name="Yoshino T."/>
            <person name="Taniguchi T."/>
            <person name="Fukuda Y."/>
            <person name="Nemoto M."/>
            <person name="Matsumoto M."/>
            <person name="Wong P.S."/>
            <person name="Aburatani S."/>
            <person name="Fujibuchi W."/>
        </authorList>
    </citation>
    <scope>NUCLEOTIDE SEQUENCE [LARGE SCALE GENOMIC DNA]</scope>
    <source>
        <strain evidence="8 9">JPCC DA0580</strain>
    </source>
</reference>
<evidence type="ECO:0000256" key="1">
    <source>
        <dbReference type="ARBA" id="ARBA00004370"/>
    </source>
</evidence>
<feature type="transmembrane region" description="Helical" evidence="5">
    <location>
        <begin position="177"/>
        <end position="197"/>
    </location>
</feature>
<dbReference type="InParanoid" id="A0A1Z5JZ49"/>
<comment type="subcellular location">
    <subcellularLocation>
        <location evidence="1">Membrane</location>
    </subcellularLocation>
</comment>
<feature type="chain" id="PRO_5012893620" evidence="6">
    <location>
        <begin position="24"/>
        <end position="372"/>
    </location>
</feature>
<dbReference type="PANTHER" id="PTHR11863">
    <property type="entry name" value="STEROL DESATURASE"/>
    <property type="match status" value="1"/>
</dbReference>
<keyword evidence="2 5" id="KW-0812">Transmembrane</keyword>
<evidence type="ECO:0000256" key="2">
    <source>
        <dbReference type="ARBA" id="ARBA00022692"/>
    </source>
</evidence>
<comment type="caution">
    <text evidence="8">The sequence shown here is derived from an EMBL/GenBank/DDBJ whole genome shotgun (WGS) entry which is preliminary data.</text>
</comment>
<evidence type="ECO:0000256" key="5">
    <source>
        <dbReference type="SAM" id="Phobius"/>
    </source>
</evidence>
<feature type="domain" description="Fatty acid hydroxylase" evidence="7">
    <location>
        <begin position="226"/>
        <end position="356"/>
    </location>
</feature>
<dbReference type="Pfam" id="PF04116">
    <property type="entry name" value="FA_hydroxylase"/>
    <property type="match status" value="1"/>
</dbReference>
<proteinExistence type="predicted"/>
<dbReference type="Proteomes" id="UP000198406">
    <property type="component" value="Unassembled WGS sequence"/>
</dbReference>
<dbReference type="OrthoDB" id="408954at2759"/>
<keyword evidence="6" id="KW-0732">Signal</keyword>
<protein>
    <submittedName>
        <fullName evidence="8">Delta7-sterol 5-desaturase</fullName>
        <ecNumber evidence="8">1.14.19.20</ecNumber>
    </submittedName>
</protein>
<feature type="transmembrane region" description="Helical" evidence="5">
    <location>
        <begin position="287"/>
        <end position="312"/>
    </location>
</feature>
<gene>
    <name evidence="8" type="ORF">FisN_4Lh096</name>
</gene>